<reference evidence="2 3" key="1">
    <citation type="submission" date="2024-01" db="EMBL/GenBank/DDBJ databases">
        <authorList>
            <person name="Alioto T."/>
            <person name="Alioto T."/>
            <person name="Gomez Garrido J."/>
        </authorList>
    </citation>
    <scope>NUCLEOTIDE SEQUENCE [LARGE SCALE GENOMIC DNA]</scope>
</reference>
<evidence type="ECO:0000313" key="2">
    <source>
        <dbReference type="EMBL" id="CAK6970670.1"/>
    </source>
</evidence>
<accession>A0AAV1PH04</accession>
<evidence type="ECO:0000256" key="1">
    <source>
        <dbReference type="SAM" id="MobiDB-lite"/>
    </source>
</evidence>
<protein>
    <submittedName>
        <fullName evidence="2">Uncharacterized protein</fullName>
    </submittedName>
</protein>
<gene>
    <name evidence="2" type="ORF">FSCOSCO3_A011571</name>
</gene>
<feature type="compositionally biased region" description="Pro residues" evidence="1">
    <location>
        <begin position="71"/>
        <end position="81"/>
    </location>
</feature>
<sequence>MKYDAKTKDQIEEEKKTNQRINADDCETPPPPPLLILETQTARRSTGSLRSERNISKLQISTSEAREHRNAPPPLPFPPPSQKKRERSRRPLIPVALQTSA</sequence>
<dbReference type="AlphaFoldDB" id="A0AAV1PH04"/>
<comment type="caution">
    <text evidence="2">The sequence shown here is derived from an EMBL/GenBank/DDBJ whole genome shotgun (WGS) entry which is preliminary data.</text>
</comment>
<organism evidence="2 3">
    <name type="scientific">Scomber scombrus</name>
    <name type="common">Atlantic mackerel</name>
    <name type="synonym">Scomber vernalis</name>
    <dbReference type="NCBI Taxonomy" id="13677"/>
    <lineage>
        <taxon>Eukaryota</taxon>
        <taxon>Metazoa</taxon>
        <taxon>Chordata</taxon>
        <taxon>Craniata</taxon>
        <taxon>Vertebrata</taxon>
        <taxon>Euteleostomi</taxon>
        <taxon>Actinopterygii</taxon>
        <taxon>Neopterygii</taxon>
        <taxon>Teleostei</taxon>
        <taxon>Neoteleostei</taxon>
        <taxon>Acanthomorphata</taxon>
        <taxon>Pelagiaria</taxon>
        <taxon>Scombriformes</taxon>
        <taxon>Scombridae</taxon>
        <taxon>Scomber</taxon>
    </lineage>
</organism>
<name>A0AAV1PH04_SCOSC</name>
<dbReference type="Proteomes" id="UP001314229">
    <property type="component" value="Unassembled WGS sequence"/>
</dbReference>
<feature type="compositionally biased region" description="Polar residues" evidence="1">
    <location>
        <begin position="38"/>
        <end position="49"/>
    </location>
</feature>
<evidence type="ECO:0000313" key="3">
    <source>
        <dbReference type="Proteomes" id="UP001314229"/>
    </source>
</evidence>
<keyword evidence="3" id="KW-1185">Reference proteome</keyword>
<dbReference type="EMBL" id="CAWUFR010000161">
    <property type="protein sequence ID" value="CAK6970670.1"/>
    <property type="molecule type" value="Genomic_DNA"/>
</dbReference>
<feature type="region of interest" description="Disordered" evidence="1">
    <location>
        <begin position="1"/>
        <end position="101"/>
    </location>
</feature>
<proteinExistence type="predicted"/>
<feature type="compositionally biased region" description="Basic and acidic residues" evidence="1">
    <location>
        <begin position="1"/>
        <end position="17"/>
    </location>
</feature>